<reference evidence="1 2" key="1">
    <citation type="journal article" date="2021" name="Genome Biol.">
        <title>AFLAP: assembly-free linkage analysis pipeline using k-mers from genome sequencing data.</title>
        <authorList>
            <person name="Fletcher K."/>
            <person name="Zhang L."/>
            <person name="Gil J."/>
            <person name="Han R."/>
            <person name="Cavanaugh K."/>
            <person name="Michelmore R."/>
        </authorList>
    </citation>
    <scope>NUCLEOTIDE SEQUENCE [LARGE SCALE GENOMIC DNA]</scope>
    <source>
        <strain evidence="1 2">SF5</strain>
    </source>
</reference>
<dbReference type="RefSeq" id="XP_067816133.1">
    <property type="nucleotide sequence ID" value="XM_067965598.1"/>
</dbReference>
<dbReference type="EMBL" id="SHOA02000017">
    <property type="protein sequence ID" value="TDH66634.1"/>
    <property type="molecule type" value="Genomic_DNA"/>
</dbReference>
<dbReference type="AlphaFoldDB" id="A0A976FHN0"/>
<comment type="caution">
    <text evidence="1">The sequence shown here is derived from an EMBL/GenBank/DDBJ whole genome shotgun (WGS) entry which is preliminary data.</text>
</comment>
<sequence length="705" mass="81777">MQHTKRKYVNEGPMQRQVAQKLQLCADVNDSFSARQHSLAKQYARYQTQKSRANELHRMHVAVDQILHSQTLLGTEMNRERVLSARLKPIITQTDKVLTRLSRYRTKPAACCTKKNAQYVSMLIETTARMIAERQQRERELPARHQWVPPVLWTIYNKVYQAACKEERAQTLYDAMHDVMKVIQRRNSFFYLQVLYQPPPAYCRKQYTLTASIVLKKMTTKMAKLIRALDHSSLALCQYRDAFVRIHKDWDLALTLVRKVARYFHEMMLHLYEVIMGCATSDVDDEVLLERAISGDFKDEKEFRSELQLHCDMAASEDHLVRESYVFTPELLVFLQKWRSSRDQEVFDFHFAYNKRYARFLPRHASKHEVRDFKRYYIPSSFAFSEIRHHVSKIKHTWHSSRLGAYRMKSMKIQELGQFEQRMKNQLGILVNVIYQVMLVRWMNRKMRFPESWRVLDCVEEARSEDVKGTGLSAMGGTSESGYDGTDVESIEHHDARLLTSRQKANSSFRRPCVVSLREVHSKAISLKQSVGKNDGSETSREAMSMVTKRLYGQTTVTGLLEQLQWSTFASKSLKETDSMSEDWRVTCATCQVCSVTEKALRLMETNASHDGDSATEKRLSSFSSETKVASIKKGSNFNDFNSFSDDPTIKELSENVKKANQNIAETFAMYDGNQSFQWRHAIVDTGIATVELLRTISQDEAVHL</sequence>
<dbReference type="OrthoDB" id="126858at2759"/>
<evidence type="ECO:0000313" key="1">
    <source>
        <dbReference type="EMBL" id="TDH66634.1"/>
    </source>
</evidence>
<evidence type="ECO:0000313" key="2">
    <source>
        <dbReference type="Proteomes" id="UP000294530"/>
    </source>
</evidence>
<gene>
    <name evidence="1" type="ORF">CCR75_007539</name>
</gene>
<keyword evidence="2" id="KW-1185">Reference proteome</keyword>
<dbReference type="KEGG" id="blac:94351269"/>
<dbReference type="Proteomes" id="UP000294530">
    <property type="component" value="Unassembled WGS sequence"/>
</dbReference>
<proteinExistence type="predicted"/>
<organism evidence="1 2">
    <name type="scientific">Bremia lactucae</name>
    <name type="common">Lettuce downy mildew</name>
    <dbReference type="NCBI Taxonomy" id="4779"/>
    <lineage>
        <taxon>Eukaryota</taxon>
        <taxon>Sar</taxon>
        <taxon>Stramenopiles</taxon>
        <taxon>Oomycota</taxon>
        <taxon>Peronosporomycetes</taxon>
        <taxon>Peronosporales</taxon>
        <taxon>Peronosporaceae</taxon>
        <taxon>Bremia</taxon>
    </lineage>
</organism>
<accession>A0A976FHN0</accession>
<dbReference type="GeneID" id="94351269"/>
<protein>
    <submittedName>
        <fullName evidence="1">Uncharacterized protein</fullName>
    </submittedName>
</protein>
<name>A0A976FHN0_BRELC</name>